<evidence type="ECO:0000313" key="5">
    <source>
        <dbReference type="EMBL" id="MBK3496298.1"/>
    </source>
</evidence>
<accession>A0ABS1HA44</accession>
<dbReference type="Gene3D" id="3.10.350.10">
    <property type="entry name" value="LysM domain"/>
    <property type="match status" value="2"/>
</dbReference>
<protein>
    <submittedName>
        <fullName evidence="5">Glycoside hydrolase family 18 protein</fullName>
    </submittedName>
</protein>
<dbReference type="SMART" id="SM00257">
    <property type="entry name" value="LysM"/>
    <property type="match status" value="2"/>
</dbReference>
<dbReference type="InterPro" id="IPR017853">
    <property type="entry name" value="GH"/>
</dbReference>
<dbReference type="SMART" id="SM00636">
    <property type="entry name" value="Glyco_18"/>
    <property type="match status" value="1"/>
</dbReference>
<dbReference type="InterPro" id="IPR001223">
    <property type="entry name" value="Glyco_hydro18_cat"/>
</dbReference>
<evidence type="ECO:0000259" key="4">
    <source>
        <dbReference type="PROSITE" id="PS51910"/>
    </source>
</evidence>
<reference evidence="5 6" key="1">
    <citation type="submission" date="2020-12" db="EMBL/GenBank/DDBJ databases">
        <title>YIM B01967 draft genome.</title>
        <authorList>
            <person name="Yan X."/>
        </authorList>
    </citation>
    <scope>NUCLEOTIDE SEQUENCE [LARGE SCALE GENOMIC DNA]</scope>
    <source>
        <strain evidence="5 6">YIM B01967</strain>
    </source>
</reference>
<dbReference type="CDD" id="cd00118">
    <property type="entry name" value="LysM"/>
    <property type="match status" value="2"/>
</dbReference>
<dbReference type="InterPro" id="IPR018392">
    <property type="entry name" value="LysM"/>
</dbReference>
<dbReference type="InterPro" id="IPR041704">
    <property type="entry name" value="CFLE_GH18"/>
</dbReference>
<dbReference type="SUPFAM" id="SSF54106">
    <property type="entry name" value="LysM domain"/>
    <property type="match status" value="2"/>
</dbReference>
<proteinExistence type="predicted"/>
<evidence type="ECO:0000313" key="6">
    <source>
        <dbReference type="Proteomes" id="UP000618943"/>
    </source>
</evidence>
<dbReference type="PANTHER" id="PTHR46066">
    <property type="entry name" value="CHITINASE DOMAIN-CONTAINING PROTEIN 1 FAMILY MEMBER"/>
    <property type="match status" value="1"/>
</dbReference>
<dbReference type="Pfam" id="PF00704">
    <property type="entry name" value="Glyco_hydro_18"/>
    <property type="match status" value="1"/>
</dbReference>
<dbReference type="Pfam" id="PF01476">
    <property type="entry name" value="LysM"/>
    <property type="match status" value="2"/>
</dbReference>
<gene>
    <name evidence="5" type="ORF">JFL43_15800</name>
</gene>
<dbReference type="GO" id="GO:0016787">
    <property type="term" value="F:hydrolase activity"/>
    <property type="evidence" value="ECO:0007669"/>
    <property type="project" value="UniProtKB-KW"/>
</dbReference>
<comment type="caution">
    <text evidence="5">The sequence shown here is derived from an EMBL/GenBank/DDBJ whole genome shotgun (WGS) entry which is preliminary data.</text>
</comment>
<feature type="domain" description="LysM" evidence="3">
    <location>
        <begin position="2"/>
        <end position="45"/>
    </location>
</feature>
<dbReference type="EMBL" id="JAEOAH010000028">
    <property type="protein sequence ID" value="MBK3496298.1"/>
    <property type="molecule type" value="Genomic_DNA"/>
</dbReference>
<dbReference type="CDD" id="cd02874">
    <property type="entry name" value="GH18_CFLE_spore_hydrolase"/>
    <property type="match status" value="1"/>
</dbReference>
<sequence length="419" mass="47209">MFIYVVKTGDSLFSVATKYQVNIDSIRITNGLKTQNLVPGQDLLIPTNVYIVQPGDSLYTIGQMALVPVETIRVINGLHSDVLTIGMRLYLPPRVKYETENFSYLTPSTPARDKDLIQRFAFINSYYGVFEYHILNDGSLSTLNDKNLSSLIRQNQVAPIAVITNLTDTGFSVELARRIISDPNLRQRAVNNIYNLVKNKNYAGANIDFEGLEEQDRDNYTTFIRLVREQLKPEGYTTSVALPAKTSDSIPWMKGYDYRGIGAVSDFVFLMAYDWHHLGSLPGPVAPIEEVKQTIQYAKNAMGGKKVILGVPRYGYDWTMASNGTVISARAISVASAVETAMRHQVPIQYSIQYQQPHFEYWEAGNRHVVWFEDARARAQKLQAVVDYGLLGIGAWKLGLEFPQSAYLISEFLSKRHVI</sequence>
<keyword evidence="6" id="KW-1185">Reference proteome</keyword>
<dbReference type="RefSeq" id="WP_200749774.1">
    <property type="nucleotide sequence ID" value="NZ_JAEOAH010000028.1"/>
</dbReference>
<keyword evidence="2" id="KW-0326">Glycosidase</keyword>
<dbReference type="PANTHER" id="PTHR46066:SF2">
    <property type="entry name" value="CHITINASE DOMAIN-CONTAINING PROTEIN 1"/>
    <property type="match status" value="1"/>
</dbReference>
<dbReference type="InterPro" id="IPR011583">
    <property type="entry name" value="Chitinase_II/V-like_cat"/>
</dbReference>
<dbReference type="SUPFAM" id="SSF51445">
    <property type="entry name" value="(Trans)glycosidases"/>
    <property type="match status" value="1"/>
</dbReference>
<dbReference type="Proteomes" id="UP000618943">
    <property type="component" value="Unassembled WGS sequence"/>
</dbReference>
<organism evidence="5 6">
    <name type="scientific">Viridibacillus soli</name>
    <dbReference type="NCBI Taxonomy" id="2798301"/>
    <lineage>
        <taxon>Bacteria</taxon>
        <taxon>Bacillati</taxon>
        <taxon>Bacillota</taxon>
        <taxon>Bacilli</taxon>
        <taxon>Bacillales</taxon>
        <taxon>Caryophanaceae</taxon>
        <taxon>Viridibacillus</taxon>
    </lineage>
</organism>
<dbReference type="Gene3D" id="3.10.50.10">
    <property type="match status" value="1"/>
</dbReference>
<feature type="domain" description="GH18" evidence="4">
    <location>
        <begin position="92"/>
        <end position="419"/>
    </location>
</feature>
<dbReference type="Gene3D" id="3.20.20.80">
    <property type="entry name" value="Glycosidases"/>
    <property type="match status" value="1"/>
</dbReference>
<evidence type="ECO:0000259" key="3">
    <source>
        <dbReference type="PROSITE" id="PS51782"/>
    </source>
</evidence>
<keyword evidence="1 5" id="KW-0378">Hydrolase</keyword>
<evidence type="ECO:0000256" key="2">
    <source>
        <dbReference type="ARBA" id="ARBA00023295"/>
    </source>
</evidence>
<dbReference type="PROSITE" id="PS51782">
    <property type="entry name" value="LYSM"/>
    <property type="match status" value="2"/>
</dbReference>
<dbReference type="PROSITE" id="PS51910">
    <property type="entry name" value="GH18_2"/>
    <property type="match status" value="1"/>
</dbReference>
<name>A0ABS1HA44_9BACL</name>
<feature type="domain" description="LysM" evidence="3">
    <location>
        <begin position="48"/>
        <end position="91"/>
    </location>
</feature>
<evidence type="ECO:0000256" key="1">
    <source>
        <dbReference type="ARBA" id="ARBA00022801"/>
    </source>
</evidence>
<dbReference type="InterPro" id="IPR029070">
    <property type="entry name" value="Chitinase_insertion_sf"/>
</dbReference>
<dbReference type="InterPro" id="IPR036779">
    <property type="entry name" value="LysM_dom_sf"/>
</dbReference>